<protein>
    <submittedName>
        <fullName evidence="5">Peptidoglycan-binding protein</fullName>
    </submittedName>
</protein>
<evidence type="ECO:0000256" key="2">
    <source>
        <dbReference type="ARBA" id="ARBA00022801"/>
    </source>
</evidence>
<dbReference type="InterPro" id="IPR023346">
    <property type="entry name" value="Lysozyme-like_dom_sf"/>
</dbReference>
<dbReference type="SUPFAM" id="SSF54106">
    <property type="entry name" value="LysM domain"/>
    <property type="match status" value="1"/>
</dbReference>
<evidence type="ECO:0000313" key="5">
    <source>
        <dbReference type="EMBL" id="KUF13453.1"/>
    </source>
</evidence>
<organism evidence="5 6">
    <name type="scientific">Streptomyces silvensis</name>
    <dbReference type="NCBI Taxonomy" id="1765722"/>
    <lineage>
        <taxon>Bacteria</taxon>
        <taxon>Bacillati</taxon>
        <taxon>Actinomycetota</taxon>
        <taxon>Actinomycetes</taxon>
        <taxon>Kitasatosporales</taxon>
        <taxon>Streptomycetaceae</taxon>
        <taxon>Streptomyces</taxon>
    </lineage>
</organism>
<evidence type="ECO:0000256" key="3">
    <source>
        <dbReference type="SAM" id="SignalP"/>
    </source>
</evidence>
<accession>A0A0W7WS98</accession>
<dbReference type="AlphaFoldDB" id="A0A0W7WS98"/>
<dbReference type="Proteomes" id="UP000054804">
    <property type="component" value="Unassembled WGS sequence"/>
</dbReference>
<reference evidence="5 6" key="1">
    <citation type="submission" date="2015-12" db="EMBL/GenBank/DDBJ databases">
        <title>Draft genome sequence of Streptomyces silvensis ATCC 53525, a producer of novel hormone antagonists.</title>
        <authorList>
            <person name="Johnston C.W."/>
            <person name="Li Y."/>
            <person name="Magarvey N.A."/>
        </authorList>
    </citation>
    <scope>NUCLEOTIDE SEQUENCE [LARGE SCALE GENOMIC DNA]</scope>
    <source>
        <strain evidence="5 6">ATCC 53525</strain>
    </source>
</reference>
<evidence type="ECO:0000313" key="6">
    <source>
        <dbReference type="Proteomes" id="UP000054804"/>
    </source>
</evidence>
<comment type="similarity">
    <text evidence="1">Belongs to the transglycosylase family. Rpf subfamily.</text>
</comment>
<dbReference type="Pfam" id="PF06737">
    <property type="entry name" value="Transglycosylas"/>
    <property type="match status" value="1"/>
</dbReference>
<feature type="signal peptide" evidence="3">
    <location>
        <begin position="1"/>
        <end position="29"/>
    </location>
</feature>
<keyword evidence="2" id="KW-0378">Hydrolase</keyword>
<name>A0A0W7WS98_9ACTN</name>
<keyword evidence="3" id="KW-0732">Signal</keyword>
<sequence>MHPMSNTRLRSVTLLAAAALALLSPPAGASPRLPGYEASPTRFGYEAFPTRYGYECSRAEGPWACLAECESSGRWDSNTGNNFYGGLQFHPATWVEHGGLAYAPRADLATREQQIKIAQKVLVTQGWKAWPVCSKKVLAAGLDGDALKPVRITHVVERGETLSSIARQHRVEGGWQALYQANRTTVGPRPDRIGIGLVLVVP</sequence>
<dbReference type="InterPro" id="IPR036779">
    <property type="entry name" value="LysM_dom_sf"/>
</dbReference>
<dbReference type="SUPFAM" id="SSF53955">
    <property type="entry name" value="Lysozyme-like"/>
    <property type="match status" value="1"/>
</dbReference>
<dbReference type="PROSITE" id="PS51782">
    <property type="entry name" value="LYSM"/>
    <property type="match status" value="1"/>
</dbReference>
<evidence type="ECO:0000259" key="4">
    <source>
        <dbReference type="PROSITE" id="PS51782"/>
    </source>
</evidence>
<dbReference type="Pfam" id="PF01476">
    <property type="entry name" value="LysM"/>
    <property type="match status" value="1"/>
</dbReference>
<dbReference type="Gene3D" id="3.10.350.10">
    <property type="entry name" value="LysM domain"/>
    <property type="match status" value="1"/>
</dbReference>
<evidence type="ECO:0000256" key="1">
    <source>
        <dbReference type="ARBA" id="ARBA00010830"/>
    </source>
</evidence>
<comment type="caution">
    <text evidence="5">The sequence shown here is derived from an EMBL/GenBank/DDBJ whole genome shotgun (WGS) entry which is preliminary data.</text>
</comment>
<feature type="domain" description="LysM" evidence="4">
    <location>
        <begin position="152"/>
        <end position="201"/>
    </location>
</feature>
<feature type="chain" id="PRO_5006936635" evidence="3">
    <location>
        <begin position="30"/>
        <end position="202"/>
    </location>
</feature>
<dbReference type="InterPro" id="IPR018392">
    <property type="entry name" value="LysM"/>
</dbReference>
<dbReference type="SMART" id="SM00257">
    <property type="entry name" value="LysM"/>
    <property type="match status" value="1"/>
</dbReference>
<dbReference type="STRING" id="1765722.AT728_32595"/>
<dbReference type="GO" id="GO:0016787">
    <property type="term" value="F:hydrolase activity"/>
    <property type="evidence" value="ECO:0007669"/>
    <property type="project" value="UniProtKB-KW"/>
</dbReference>
<gene>
    <name evidence="5" type="ORF">AT728_32595</name>
</gene>
<dbReference type="CDD" id="cd13925">
    <property type="entry name" value="RPF"/>
    <property type="match status" value="1"/>
</dbReference>
<dbReference type="CDD" id="cd00118">
    <property type="entry name" value="LysM"/>
    <property type="match status" value="1"/>
</dbReference>
<dbReference type="InterPro" id="IPR010618">
    <property type="entry name" value="RPF"/>
</dbReference>
<dbReference type="Gene3D" id="1.10.530.10">
    <property type="match status" value="1"/>
</dbReference>
<keyword evidence="6" id="KW-1185">Reference proteome</keyword>
<proteinExistence type="inferred from homology"/>
<dbReference type="EMBL" id="LOCL01000074">
    <property type="protein sequence ID" value="KUF13453.1"/>
    <property type="molecule type" value="Genomic_DNA"/>
</dbReference>